<evidence type="ECO:0000256" key="2">
    <source>
        <dbReference type="ARBA" id="ARBA00009836"/>
    </source>
</evidence>
<dbReference type="Proteomes" id="UP000682733">
    <property type="component" value="Unassembled WGS sequence"/>
</dbReference>
<dbReference type="Proteomes" id="UP000677228">
    <property type="component" value="Unassembled WGS sequence"/>
</dbReference>
<name>A0A8S2I1P8_9BILA</name>
<comment type="similarity">
    <text evidence="2">Belongs to the KptA/TPT1 family.</text>
</comment>
<dbReference type="GO" id="GO:0006388">
    <property type="term" value="P:tRNA splicing, via endonucleolytic cleavage and ligation"/>
    <property type="evidence" value="ECO:0007669"/>
    <property type="project" value="TreeGrafter"/>
</dbReference>
<dbReference type="Pfam" id="PF01885">
    <property type="entry name" value="PTS_2-RNA"/>
    <property type="match status" value="1"/>
</dbReference>
<keyword evidence="4" id="KW-0808">Transferase</keyword>
<dbReference type="EMBL" id="CAJOBA010004219">
    <property type="protein sequence ID" value="CAF3706649.1"/>
    <property type="molecule type" value="Genomic_DNA"/>
</dbReference>
<keyword evidence="5" id="KW-0520">NAD</keyword>
<comment type="function">
    <text evidence="1">Catalyzes the last step of tRNA splicing, the transfer of the splice junction 2'-phosphate from ligated tRNA to NAD to produce ADP-ribose 1''-2'' cyclic phosphate.</text>
</comment>
<dbReference type="EMBL" id="CAJNOK010004218">
    <property type="protein sequence ID" value="CAF0929965.1"/>
    <property type="molecule type" value="Genomic_DNA"/>
</dbReference>
<organism evidence="8 9">
    <name type="scientific">Didymodactylos carnosus</name>
    <dbReference type="NCBI Taxonomy" id="1234261"/>
    <lineage>
        <taxon>Eukaryota</taxon>
        <taxon>Metazoa</taxon>
        <taxon>Spiralia</taxon>
        <taxon>Gnathifera</taxon>
        <taxon>Rotifera</taxon>
        <taxon>Eurotatoria</taxon>
        <taxon>Bdelloidea</taxon>
        <taxon>Philodinida</taxon>
        <taxon>Philodinidae</taxon>
        <taxon>Didymodactylos</taxon>
    </lineage>
</organism>
<dbReference type="Gene3D" id="3.20.170.30">
    <property type="match status" value="1"/>
</dbReference>
<protein>
    <recommendedName>
        <fullName evidence="3">2'-phosphotransferase</fullName>
        <ecNumber evidence="3">2.7.1.160</ecNumber>
    </recommendedName>
</protein>
<sequence length="204" mass="23124">MRYGQPRDKTIQLSKALSWLLRHAVEEQGLTFQPGGYVYVSDVLKHPSFQSYTLDDVHKCVETNEKKRFGLKTDEQGQEMIRAHQGHSIDAHVDLREITDPHEFPTVVHGTYLRHWPNIGQGGLSKMNRTHIHFAPGMPRDSGVISGMRSSAQVFITIDMEKAMNDGYKFYVSTNNVILCPGNSQGYLPSEYFKSTIDKNGKLV</sequence>
<dbReference type="PANTHER" id="PTHR12684:SF2">
    <property type="entry name" value="TRNA 2'-PHOSPHOTRANSFERASE 1"/>
    <property type="match status" value="1"/>
</dbReference>
<proteinExistence type="inferred from homology"/>
<dbReference type="GO" id="GO:0000215">
    <property type="term" value="F:tRNA 2'-phosphotransferase activity"/>
    <property type="evidence" value="ECO:0007669"/>
    <property type="project" value="UniProtKB-EC"/>
</dbReference>
<evidence type="ECO:0000256" key="4">
    <source>
        <dbReference type="ARBA" id="ARBA00022679"/>
    </source>
</evidence>
<gene>
    <name evidence="7" type="ORF">OVA965_LOCUS11093</name>
    <name evidence="8" type="ORF">TMI583_LOCUS11087</name>
</gene>
<comment type="caution">
    <text evidence="8">The sequence shown here is derived from an EMBL/GenBank/DDBJ whole genome shotgun (WGS) entry which is preliminary data.</text>
</comment>
<dbReference type="Gene3D" id="1.10.10.970">
    <property type="entry name" value="RNA 2'-phosphotransferase, Tpt1/KptA family, N-terminal domain"/>
    <property type="match status" value="1"/>
</dbReference>
<dbReference type="AlphaFoldDB" id="A0A8S2I1P8"/>
<comment type="catalytic activity">
    <reaction evidence="6">
        <text>2'-phospho-[ligated tRNA] + NAD(+) = mature tRNA + ADP-alpha-D-ribose 1'',2''-cyclic phosphate + nicotinamide</text>
        <dbReference type="Rhea" id="RHEA:23324"/>
        <dbReference type="Rhea" id="RHEA-COMP:11106"/>
        <dbReference type="Rhea" id="RHEA-COMP:11107"/>
        <dbReference type="ChEBI" id="CHEBI:17154"/>
        <dbReference type="ChEBI" id="CHEBI:57540"/>
        <dbReference type="ChEBI" id="CHEBI:76596"/>
        <dbReference type="ChEBI" id="CHEBI:82883"/>
        <dbReference type="ChEBI" id="CHEBI:85027"/>
        <dbReference type="EC" id="2.7.1.160"/>
    </reaction>
</comment>
<accession>A0A8S2I1P8</accession>
<dbReference type="EC" id="2.7.1.160" evidence="3"/>
<reference evidence="8" key="1">
    <citation type="submission" date="2021-02" db="EMBL/GenBank/DDBJ databases">
        <authorList>
            <person name="Nowell W R."/>
        </authorList>
    </citation>
    <scope>NUCLEOTIDE SEQUENCE</scope>
</reference>
<evidence type="ECO:0000256" key="1">
    <source>
        <dbReference type="ARBA" id="ARBA00003343"/>
    </source>
</evidence>
<dbReference type="InterPro" id="IPR042080">
    <property type="entry name" value="RNA_2'-PTrans_N"/>
</dbReference>
<evidence type="ECO:0000256" key="3">
    <source>
        <dbReference type="ARBA" id="ARBA00012007"/>
    </source>
</evidence>
<dbReference type="SUPFAM" id="SSF56399">
    <property type="entry name" value="ADP-ribosylation"/>
    <property type="match status" value="1"/>
</dbReference>
<evidence type="ECO:0000313" key="8">
    <source>
        <dbReference type="EMBL" id="CAF3706649.1"/>
    </source>
</evidence>
<dbReference type="InterPro" id="IPR002745">
    <property type="entry name" value="Ptrans_KptA/Tpt1"/>
</dbReference>
<evidence type="ECO:0000313" key="7">
    <source>
        <dbReference type="EMBL" id="CAF0929965.1"/>
    </source>
</evidence>
<evidence type="ECO:0000256" key="5">
    <source>
        <dbReference type="ARBA" id="ARBA00023027"/>
    </source>
</evidence>
<dbReference type="InterPro" id="IPR042081">
    <property type="entry name" value="RNA_2'-PTrans_C"/>
</dbReference>
<evidence type="ECO:0000313" key="9">
    <source>
        <dbReference type="Proteomes" id="UP000682733"/>
    </source>
</evidence>
<evidence type="ECO:0000256" key="6">
    <source>
        <dbReference type="ARBA" id="ARBA00047949"/>
    </source>
</evidence>
<dbReference type="PANTHER" id="PTHR12684">
    <property type="entry name" value="PUTATIVE PHOSPHOTRANSFERASE"/>
    <property type="match status" value="1"/>
</dbReference>